<dbReference type="HAMAP" id="MF_01105">
    <property type="entry name" value="N_acetyl_glu_synth"/>
    <property type="match status" value="1"/>
</dbReference>
<protein>
    <recommendedName>
        <fullName evidence="8">Amino-acid acetyltransferase</fullName>
        <ecNumber evidence="8">2.3.1.1</ecNumber>
    </recommendedName>
    <alternativeName>
        <fullName evidence="8">N-acetylglutamate synthase</fullName>
        <shortName evidence="8">AGS</shortName>
        <shortName evidence="8">NAGS</shortName>
    </alternativeName>
</protein>
<dbReference type="PANTHER" id="PTHR30602:SF12">
    <property type="entry name" value="AMINO-ACID ACETYLTRANSFERASE NAGS1, CHLOROPLASTIC-RELATED"/>
    <property type="match status" value="1"/>
</dbReference>
<reference evidence="11" key="1">
    <citation type="journal article" date="2019" name="Int. J. Syst. Evol. Microbiol.">
        <title>The Global Catalogue of Microorganisms (GCM) 10K type strain sequencing project: providing services to taxonomists for standard genome sequencing and annotation.</title>
        <authorList>
            <consortium name="The Broad Institute Genomics Platform"/>
            <consortium name="The Broad Institute Genome Sequencing Center for Infectious Disease"/>
            <person name="Wu L."/>
            <person name="Ma J."/>
        </authorList>
    </citation>
    <scope>NUCLEOTIDE SEQUENCE [LARGE SCALE GENOMIC DNA]</scope>
    <source>
        <strain evidence="11">LMG 29247</strain>
    </source>
</reference>
<dbReference type="EC" id="2.3.1.1" evidence="8"/>
<name>A0ABW4KTL4_9BURK</name>
<evidence type="ECO:0000256" key="4">
    <source>
        <dbReference type="ARBA" id="ARBA00022605"/>
    </source>
</evidence>
<feature type="domain" description="N-acetyltransferase" evidence="9">
    <location>
        <begin position="302"/>
        <end position="448"/>
    </location>
</feature>
<dbReference type="InterPro" id="IPR033719">
    <property type="entry name" value="NAGS_kin"/>
</dbReference>
<dbReference type="Pfam" id="PF00696">
    <property type="entry name" value="AA_kinase"/>
    <property type="match status" value="1"/>
</dbReference>
<dbReference type="SUPFAM" id="SSF53633">
    <property type="entry name" value="Carbamate kinase-like"/>
    <property type="match status" value="1"/>
</dbReference>
<dbReference type="CDD" id="cd04237">
    <property type="entry name" value="AAK_NAGS-ABP"/>
    <property type="match status" value="1"/>
</dbReference>
<dbReference type="NCBIfam" id="TIGR01890">
    <property type="entry name" value="N-Ac-Glu-synth"/>
    <property type="match status" value="1"/>
</dbReference>
<dbReference type="EMBL" id="JBHUEJ010000026">
    <property type="protein sequence ID" value="MFD1711407.1"/>
    <property type="molecule type" value="Genomic_DNA"/>
</dbReference>
<organism evidence="10 11">
    <name type="scientific">Ottowia flava</name>
    <dbReference type="NCBI Taxonomy" id="2675430"/>
    <lineage>
        <taxon>Bacteria</taxon>
        <taxon>Pseudomonadati</taxon>
        <taxon>Pseudomonadota</taxon>
        <taxon>Betaproteobacteria</taxon>
        <taxon>Burkholderiales</taxon>
        <taxon>Comamonadaceae</taxon>
        <taxon>Ottowia</taxon>
    </lineage>
</organism>
<keyword evidence="4 8" id="KW-0028">Amino-acid biosynthesis</keyword>
<keyword evidence="5 8" id="KW-0808">Transferase</keyword>
<comment type="catalytic activity">
    <reaction evidence="7 8">
        <text>L-glutamate + acetyl-CoA = N-acetyl-L-glutamate + CoA + H(+)</text>
        <dbReference type="Rhea" id="RHEA:24292"/>
        <dbReference type="ChEBI" id="CHEBI:15378"/>
        <dbReference type="ChEBI" id="CHEBI:29985"/>
        <dbReference type="ChEBI" id="CHEBI:44337"/>
        <dbReference type="ChEBI" id="CHEBI:57287"/>
        <dbReference type="ChEBI" id="CHEBI:57288"/>
        <dbReference type="EC" id="2.3.1.1"/>
    </reaction>
</comment>
<proteinExistence type="inferred from homology"/>
<evidence type="ECO:0000259" key="9">
    <source>
        <dbReference type="PROSITE" id="PS51186"/>
    </source>
</evidence>
<evidence type="ECO:0000313" key="10">
    <source>
        <dbReference type="EMBL" id="MFD1711407.1"/>
    </source>
</evidence>
<evidence type="ECO:0000256" key="5">
    <source>
        <dbReference type="ARBA" id="ARBA00022679"/>
    </source>
</evidence>
<dbReference type="GO" id="GO:0016746">
    <property type="term" value="F:acyltransferase activity"/>
    <property type="evidence" value="ECO:0007669"/>
    <property type="project" value="UniProtKB-KW"/>
</dbReference>
<dbReference type="PANTHER" id="PTHR30602">
    <property type="entry name" value="AMINO-ACID ACETYLTRANSFERASE"/>
    <property type="match status" value="1"/>
</dbReference>
<dbReference type="InterPro" id="IPR036393">
    <property type="entry name" value="AceGlu_kinase-like_sf"/>
</dbReference>
<evidence type="ECO:0000256" key="6">
    <source>
        <dbReference type="ARBA" id="ARBA00023315"/>
    </source>
</evidence>
<evidence type="ECO:0000256" key="3">
    <source>
        <dbReference type="ARBA" id="ARBA00022571"/>
    </source>
</evidence>
<gene>
    <name evidence="8 10" type="primary">argA</name>
    <name evidence="10" type="ORF">ACFSF0_12370</name>
</gene>
<dbReference type="CDD" id="cd04301">
    <property type="entry name" value="NAT_SF"/>
    <property type="match status" value="1"/>
</dbReference>
<evidence type="ECO:0000256" key="2">
    <source>
        <dbReference type="ARBA" id="ARBA00009145"/>
    </source>
</evidence>
<dbReference type="PIRSF" id="PIRSF000423">
    <property type="entry name" value="ArgA"/>
    <property type="match status" value="1"/>
</dbReference>
<dbReference type="InterPro" id="IPR010167">
    <property type="entry name" value="NH2A_AcTrfase"/>
</dbReference>
<comment type="miscellaneous">
    <text evidence="8">In bacteria which possess the bifunctional enzyme ornithine acetyltransferase/N-acetylglutamate synthase (ArgJ), ArgA fulfills an anaplerotic role.</text>
</comment>
<comment type="similarity">
    <text evidence="2 8">Belongs to the acetyltransferase family. ArgA subfamily.</text>
</comment>
<dbReference type="SUPFAM" id="SSF55729">
    <property type="entry name" value="Acyl-CoA N-acyltransferases (Nat)"/>
    <property type="match status" value="1"/>
</dbReference>
<comment type="pathway">
    <text evidence="1 8">Amino-acid biosynthesis; L-arginine biosynthesis; N(2)-acetyl-L-ornithine from L-glutamate: step 1/4.</text>
</comment>
<accession>A0ABW4KTL4</accession>
<keyword evidence="6 8" id="KW-0012">Acyltransferase</keyword>
<dbReference type="Pfam" id="PF00583">
    <property type="entry name" value="Acetyltransf_1"/>
    <property type="match status" value="1"/>
</dbReference>
<sequence>MSAVFNFTFVPWFRAVAPYIHMHRGKTFVVGLTGEAIAAGKLANIATDLALIQSMGVKIVLVHGFRPQVNEQLHTKGLEPQYSHGHRITDMAALDAAQEAAGQLRYEIEAAFSQGLPNTPMAGSKVRVISGNFITARPMGIIDGVDFKHTGVVRKVDAAGIAHSLDTGALVLISPFGFSPTGEAFNLAMEEVATSVAISLQADKLIFLTEKPGLRVRPTEPESDDNPIDTEIPLADAQALLAQLPPPEHPWDVGFYLRHCVSACVHGVERSHIIPFAVDGALLLEVYVHDGIGTMVVDEKLESLREATHDDVGGILQLIEPFEKDGTLVKRSRTEIERDIANYTIVEHDGVIFACAALYPYPEAKTAEMAALTVSPQSQGQGDGEKVLRRVEHRARAMGLSSIFVLTTRTMHWFIKRGFQPVDPDWLPEARKRKYNWDRKSQVLVKKL</sequence>
<dbReference type="InterPro" id="IPR000182">
    <property type="entry name" value="GNAT_dom"/>
</dbReference>
<dbReference type="Gene3D" id="3.40.1160.10">
    <property type="entry name" value="Acetylglutamate kinase-like"/>
    <property type="match status" value="1"/>
</dbReference>
<evidence type="ECO:0000256" key="8">
    <source>
        <dbReference type="HAMAP-Rule" id="MF_01105"/>
    </source>
</evidence>
<evidence type="ECO:0000256" key="1">
    <source>
        <dbReference type="ARBA" id="ARBA00004925"/>
    </source>
</evidence>
<dbReference type="NCBIfam" id="NF003641">
    <property type="entry name" value="PRK05279.1"/>
    <property type="match status" value="1"/>
</dbReference>
<dbReference type="InterPro" id="IPR016181">
    <property type="entry name" value="Acyl_CoA_acyltransferase"/>
</dbReference>
<dbReference type="PROSITE" id="PS51186">
    <property type="entry name" value="GNAT"/>
    <property type="match status" value="1"/>
</dbReference>
<keyword evidence="11" id="KW-1185">Reference proteome</keyword>
<dbReference type="InterPro" id="IPR001048">
    <property type="entry name" value="Asp/Glu/Uridylate_kinase"/>
</dbReference>
<dbReference type="RefSeq" id="WP_147914911.1">
    <property type="nucleotide sequence ID" value="NZ_JBHUEJ010000026.1"/>
</dbReference>
<keyword evidence="3 8" id="KW-0055">Arginine biosynthesis</keyword>
<keyword evidence="8" id="KW-0963">Cytoplasm</keyword>
<evidence type="ECO:0000256" key="7">
    <source>
        <dbReference type="ARBA" id="ARBA00048372"/>
    </source>
</evidence>
<dbReference type="Gene3D" id="3.40.630.30">
    <property type="match status" value="1"/>
</dbReference>
<dbReference type="Proteomes" id="UP001597304">
    <property type="component" value="Unassembled WGS sequence"/>
</dbReference>
<evidence type="ECO:0000313" key="11">
    <source>
        <dbReference type="Proteomes" id="UP001597304"/>
    </source>
</evidence>
<comment type="subcellular location">
    <subcellularLocation>
        <location evidence="8">Cytoplasm</location>
    </subcellularLocation>
</comment>
<comment type="caution">
    <text evidence="10">The sequence shown here is derived from an EMBL/GenBank/DDBJ whole genome shotgun (WGS) entry which is preliminary data.</text>
</comment>